<feature type="binding site" evidence="8">
    <location>
        <position position="56"/>
    </location>
    <ligand>
        <name>Zn(2+)</name>
        <dbReference type="ChEBI" id="CHEBI:29105"/>
    </ligand>
</feature>
<evidence type="ECO:0000313" key="13">
    <source>
        <dbReference type="Proteomes" id="UP000075920"/>
    </source>
</evidence>
<dbReference type="InterPro" id="IPR036236">
    <property type="entry name" value="Znf_C2H2_sf"/>
</dbReference>
<dbReference type="VEuPathDB" id="VectorBase:AMIN006312"/>
<dbReference type="FunFam" id="3.30.160.60:FF:000882">
    <property type="entry name" value="Predicted gene, 21060"/>
    <property type="match status" value="1"/>
</dbReference>
<dbReference type="GO" id="GO:0008270">
    <property type="term" value="F:zinc ion binding"/>
    <property type="evidence" value="ECO:0007669"/>
    <property type="project" value="UniProtKB-UniRule"/>
</dbReference>
<evidence type="ECO:0000256" key="3">
    <source>
        <dbReference type="ARBA" id="ARBA00022737"/>
    </source>
</evidence>
<feature type="compositionally biased region" description="Basic and acidic residues" evidence="9">
    <location>
        <begin position="109"/>
        <end position="126"/>
    </location>
</feature>
<dbReference type="InterPro" id="IPR012934">
    <property type="entry name" value="Znf_AD"/>
</dbReference>
<reference evidence="12" key="2">
    <citation type="submission" date="2020-05" db="UniProtKB">
        <authorList>
            <consortium name="EnsemblMetazoa"/>
        </authorList>
    </citation>
    <scope>IDENTIFICATION</scope>
    <source>
        <strain evidence="12">MINIMUS1</strain>
    </source>
</reference>
<evidence type="ECO:0000256" key="5">
    <source>
        <dbReference type="ARBA" id="ARBA00022833"/>
    </source>
</evidence>
<feature type="binding site" evidence="8">
    <location>
        <position position="10"/>
    </location>
    <ligand>
        <name>Zn(2+)</name>
        <dbReference type="ChEBI" id="CHEBI:29105"/>
    </ligand>
</feature>
<dbReference type="Proteomes" id="UP000075920">
    <property type="component" value="Unassembled WGS sequence"/>
</dbReference>
<feature type="region of interest" description="Disordered" evidence="9">
    <location>
        <begin position="93"/>
        <end position="135"/>
    </location>
</feature>
<feature type="domain" description="ZAD" evidence="11">
    <location>
        <begin position="5"/>
        <end position="83"/>
    </location>
</feature>
<keyword evidence="13" id="KW-1185">Reference proteome</keyword>
<dbReference type="STRING" id="112268.A0A182W7J0"/>
<accession>A0A182W7J0</accession>
<keyword evidence="5 8" id="KW-0862">Zinc</keyword>
<dbReference type="PROSITE" id="PS00028">
    <property type="entry name" value="ZINC_FINGER_C2H2_1"/>
    <property type="match status" value="1"/>
</dbReference>
<dbReference type="PROSITE" id="PS50157">
    <property type="entry name" value="ZINC_FINGER_C2H2_2"/>
    <property type="match status" value="2"/>
</dbReference>
<evidence type="ECO:0000313" key="12">
    <source>
        <dbReference type="EnsemblMetazoa" id="AMIN006312-PA"/>
    </source>
</evidence>
<evidence type="ECO:0000259" key="10">
    <source>
        <dbReference type="PROSITE" id="PS50157"/>
    </source>
</evidence>
<dbReference type="SMART" id="SM00868">
    <property type="entry name" value="zf-AD"/>
    <property type="match status" value="1"/>
</dbReference>
<feature type="binding site" evidence="8">
    <location>
        <position position="59"/>
    </location>
    <ligand>
        <name>Zn(2+)</name>
        <dbReference type="ChEBI" id="CHEBI:29105"/>
    </ligand>
</feature>
<reference evidence="13" key="1">
    <citation type="submission" date="2013-03" db="EMBL/GenBank/DDBJ databases">
        <title>The Genome Sequence of Anopheles minimus MINIMUS1.</title>
        <authorList>
            <consortium name="The Broad Institute Genomics Platform"/>
            <person name="Neafsey D.E."/>
            <person name="Walton C."/>
            <person name="Walker B."/>
            <person name="Young S.K."/>
            <person name="Zeng Q."/>
            <person name="Gargeya S."/>
            <person name="Fitzgerald M."/>
            <person name="Haas B."/>
            <person name="Abouelleil A."/>
            <person name="Allen A.W."/>
            <person name="Alvarado L."/>
            <person name="Arachchi H.M."/>
            <person name="Berlin A.M."/>
            <person name="Chapman S.B."/>
            <person name="Gainer-Dewar J."/>
            <person name="Goldberg J."/>
            <person name="Griggs A."/>
            <person name="Gujja S."/>
            <person name="Hansen M."/>
            <person name="Howarth C."/>
            <person name="Imamovic A."/>
            <person name="Ireland A."/>
            <person name="Larimer J."/>
            <person name="McCowan C."/>
            <person name="Murphy C."/>
            <person name="Pearson M."/>
            <person name="Poon T.W."/>
            <person name="Priest M."/>
            <person name="Roberts A."/>
            <person name="Saif S."/>
            <person name="Shea T."/>
            <person name="Sisk P."/>
            <person name="Sykes S."/>
            <person name="Wortman J."/>
            <person name="Nusbaum C."/>
            <person name="Birren B."/>
        </authorList>
    </citation>
    <scope>NUCLEOTIDE SEQUENCE [LARGE SCALE GENOMIC DNA]</scope>
    <source>
        <strain evidence="13">MINIMUS1</strain>
    </source>
</reference>
<keyword evidence="2 8" id="KW-0479">Metal-binding</keyword>
<dbReference type="PROSITE" id="PS51915">
    <property type="entry name" value="ZAD"/>
    <property type="match status" value="1"/>
</dbReference>
<proteinExistence type="predicted"/>
<feature type="domain" description="C2H2-type" evidence="10">
    <location>
        <begin position="245"/>
        <end position="272"/>
    </location>
</feature>
<sequence>MDSTEICRVCVEEVNCYWFMFESCEIVPSGLTPAQIIAECANIEIERDDGLPESVCKSCLKAMVSAYEIREKCISSDRKLRKLLLHKKGSIEQRATKRPQQAFQTDNEIETKRQTTDDGKEAHESTDEGDLNADYHTEPEYVDASHEEVEGLEPDSYNVDYLIDVKQEQQEDYDDNDEDQSISGDDDEVGDDQYNSVGDKTIDMEHHMIIHSNVKPFKCDQCAKGFFYRTDLVRHEVKHTGIYPFECEKCQQKFSRKISLTKHLPRCKGQKKESLAKKAAGCEVANK</sequence>
<dbReference type="Gene3D" id="3.40.1800.20">
    <property type="match status" value="1"/>
</dbReference>
<dbReference type="PANTHER" id="PTHR16515">
    <property type="entry name" value="PR DOMAIN ZINC FINGER PROTEIN"/>
    <property type="match status" value="1"/>
</dbReference>
<dbReference type="PANTHER" id="PTHR16515:SF66">
    <property type="entry name" value="C2H2-TYPE DOMAIN-CONTAINING PROTEIN"/>
    <property type="match status" value="1"/>
</dbReference>
<feature type="domain" description="C2H2-type" evidence="10">
    <location>
        <begin position="217"/>
        <end position="244"/>
    </location>
</feature>
<dbReference type="EnsemblMetazoa" id="AMIN006312-RA">
    <property type="protein sequence ID" value="AMIN006312-PA"/>
    <property type="gene ID" value="AMIN006312"/>
</dbReference>
<dbReference type="SUPFAM" id="SSF57667">
    <property type="entry name" value="beta-beta-alpha zinc fingers"/>
    <property type="match status" value="1"/>
</dbReference>
<feature type="binding site" evidence="8">
    <location>
        <position position="7"/>
    </location>
    <ligand>
        <name>Zn(2+)</name>
        <dbReference type="ChEBI" id="CHEBI:29105"/>
    </ligand>
</feature>
<name>A0A182W7J0_9DIPT</name>
<dbReference type="SMART" id="SM00355">
    <property type="entry name" value="ZnF_C2H2"/>
    <property type="match status" value="2"/>
</dbReference>
<evidence type="ECO:0000256" key="6">
    <source>
        <dbReference type="ARBA" id="ARBA00023242"/>
    </source>
</evidence>
<feature type="compositionally biased region" description="Acidic residues" evidence="9">
    <location>
        <begin position="170"/>
        <end position="191"/>
    </location>
</feature>
<organism evidence="12 13">
    <name type="scientific">Anopheles minimus</name>
    <dbReference type="NCBI Taxonomy" id="112268"/>
    <lineage>
        <taxon>Eukaryota</taxon>
        <taxon>Metazoa</taxon>
        <taxon>Ecdysozoa</taxon>
        <taxon>Arthropoda</taxon>
        <taxon>Hexapoda</taxon>
        <taxon>Insecta</taxon>
        <taxon>Pterygota</taxon>
        <taxon>Neoptera</taxon>
        <taxon>Endopterygota</taxon>
        <taxon>Diptera</taxon>
        <taxon>Nematocera</taxon>
        <taxon>Culicoidea</taxon>
        <taxon>Culicidae</taxon>
        <taxon>Anophelinae</taxon>
        <taxon>Anopheles</taxon>
    </lineage>
</organism>
<dbReference type="InterPro" id="IPR050331">
    <property type="entry name" value="Zinc_finger"/>
</dbReference>
<evidence type="ECO:0008006" key="14">
    <source>
        <dbReference type="Google" id="ProtNLM"/>
    </source>
</evidence>
<dbReference type="Gene3D" id="3.30.160.60">
    <property type="entry name" value="Classic Zinc Finger"/>
    <property type="match status" value="2"/>
</dbReference>
<dbReference type="AlphaFoldDB" id="A0A182W7J0"/>
<comment type="subcellular location">
    <subcellularLocation>
        <location evidence="1">Nucleus</location>
    </subcellularLocation>
</comment>
<evidence type="ECO:0000256" key="8">
    <source>
        <dbReference type="PROSITE-ProRule" id="PRU01263"/>
    </source>
</evidence>
<evidence type="ECO:0000256" key="7">
    <source>
        <dbReference type="PROSITE-ProRule" id="PRU00042"/>
    </source>
</evidence>
<dbReference type="SUPFAM" id="SSF57716">
    <property type="entry name" value="Glucocorticoid receptor-like (DNA-binding domain)"/>
    <property type="match status" value="1"/>
</dbReference>
<evidence type="ECO:0000256" key="9">
    <source>
        <dbReference type="SAM" id="MobiDB-lite"/>
    </source>
</evidence>
<dbReference type="GO" id="GO:0010468">
    <property type="term" value="P:regulation of gene expression"/>
    <property type="evidence" value="ECO:0007669"/>
    <property type="project" value="TreeGrafter"/>
</dbReference>
<protein>
    <recommendedName>
        <fullName evidence="14">ZAD domain-containing protein</fullName>
    </recommendedName>
</protein>
<keyword evidence="6" id="KW-0539">Nucleus</keyword>
<keyword evidence="4 7" id="KW-0863">Zinc-finger</keyword>
<evidence type="ECO:0000256" key="1">
    <source>
        <dbReference type="ARBA" id="ARBA00004123"/>
    </source>
</evidence>
<dbReference type="Pfam" id="PF07776">
    <property type="entry name" value="zf-AD"/>
    <property type="match status" value="1"/>
</dbReference>
<dbReference type="InterPro" id="IPR013087">
    <property type="entry name" value="Znf_C2H2_type"/>
</dbReference>
<dbReference type="GO" id="GO:0005634">
    <property type="term" value="C:nucleus"/>
    <property type="evidence" value="ECO:0007669"/>
    <property type="project" value="UniProtKB-SubCell"/>
</dbReference>
<keyword evidence="3" id="KW-0677">Repeat</keyword>
<evidence type="ECO:0000256" key="4">
    <source>
        <dbReference type="ARBA" id="ARBA00022771"/>
    </source>
</evidence>
<evidence type="ECO:0000256" key="2">
    <source>
        <dbReference type="ARBA" id="ARBA00022723"/>
    </source>
</evidence>
<evidence type="ECO:0000259" key="11">
    <source>
        <dbReference type="PROSITE" id="PS51915"/>
    </source>
</evidence>
<feature type="region of interest" description="Disordered" evidence="9">
    <location>
        <begin position="169"/>
        <end position="196"/>
    </location>
</feature>